<dbReference type="EMBL" id="MN739765">
    <property type="protein sequence ID" value="QHT25352.1"/>
    <property type="molecule type" value="Genomic_DNA"/>
</dbReference>
<keyword evidence="1" id="KW-1133">Transmembrane helix</keyword>
<dbReference type="AlphaFoldDB" id="A0A6C0E9D1"/>
<reference evidence="2" key="1">
    <citation type="journal article" date="2020" name="Nature">
        <title>Giant virus diversity and host interactions through global metagenomics.</title>
        <authorList>
            <person name="Schulz F."/>
            <person name="Roux S."/>
            <person name="Paez-Espino D."/>
            <person name="Jungbluth S."/>
            <person name="Walsh D.A."/>
            <person name="Denef V.J."/>
            <person name="McMahon K.D."/>
            <person name="Konstantinidis K.T."/>
            <person name="Eloe-Fadrosh E.A."/>
            <person name="Kyrpides N.C."/>
            <person name="Woyke T."/>
        </authorList>
    </citation>
    <scope>NUCLEOTIDE SEQUENCE</scope>
    <source>
        <strain evidence="2">GVMAG-M-3300023179-152</strain>
    </source>
</reference>
<feature type="transmembrane region" description="Helical" evidence="1">
    <location>
        <begin position="28"/>
        <end position="47"/>
    </location>
</feature>
<name>A0A6C0E9D1_9ZZZZ</name>
<feature type="transmembrane region" description="Helical" evidence="1">
    <location>
        <begin position="53"/>
        <end position="74"/>
    </location>
</feature>
<accession>A0A6C0E9D1</accession>
<proteinExistence type="predicted"/>
<protein>
    <submittedName>
        <fullName evidence="2">Uncharacterized protein</fullName>
    </submittedName>
</protein>
<sequence length="212" mass="23284">MENNIVSVPTSNITPTTNSSSSFLNKNMLIIALVILLILSFLGINLLNIFGDFVQTIINIFGPLFSQILSVFGYTTGSIINKSADIVSDTAKFGIDVAEGSIQSIGNLLKDAGERNVDPNARYQLDRTLNDSKYRLANSEPDNSTSPIQKPITSNKVGWCLVGEYEGKRGCIEVSEQDQCLSGQIFPDKQMCLNPTLTNNMDHPLKSQYTRI</sequence>
<evidence type="ECO:0000256" key="1">
    <source>
        <dbReference type="SAM" id="Phobius"/>
    </source>
</evidence>
<keyword evidence="1" id="KW-0472">Membrane</keyword>
<evidence type="ECO:0000313" key="2">
    <source>
        <dbReference type="EMBL" id="QHT25352.1"/>
    </source>
</evidence>
<organism evidence="2">
    <name type="scientific">viral metagenome</name>
    <dbReference type="NCBI Taxonomy" id="1070528"/>
    <lineage>
        <taxon>unclassified sequences</taxon>
        <taxon>metagenomes</taxon>
        <taxon>organismal metagenomes</taxon>
    </lineage>
</organism>
<keyword evidence="1" id="KW-0812">Transmembrane</keyword>